<name>A0A0D2IU01_9EURO</name>
<dbReference type="EMBL" id="KN847477">
    <property type="protein sequence ID" value="KIX06651.1"/>
    <property type="molecule type" value="Genomic_DNA"/>
</dbReference>
<dbReference type="GeneID" id="25292698"/>
<dbReference type="CDD" id="cd02440">
    <property type="entry name" value="AdoMet_MTases"/>
    <property type="match status" value="1"/>
</dbReference>
<evidence type="ECO:0000259" key="1">
    <source>
        <dbReference type="Pfam" id="PF13649"/>
    </source>
</evidence>
<proteinExistence type="predicted"/>
<gene>
    <name evidence="2" type="ORF">Z518_04627</name>
</gene>
<evidence type="ECO:0000313" key="2">
    <source>
        <dbReference type="EMBL" id="KIX06651.1"/>
    </source>
</evidence>
<dbReference type="AlphaFoldDB" id="A0A0D2IU01"/>
<dbReference type="RefSeq" id="XP_013273787.1">
    <property type="nucleotide sequence ID" value="XM_013418333.1"/>
</dbReference>
<sequence>MAQGQNTSSLPNASNSLPAMYSLAEKITSPFGKRLLEQAKMNLVPEDTSLRVLDCACGIGIISAHLMDMLAHGARKNMALTCLDASEPQIAYLRQRVAEEGWENVTVVLEDAQVGALASISASIPLSSGREMPNFPSPPKDTKLPSASLSHIFINIGPTFFRSPSAAMKECRRLLQRGGVVGVSVWKGVGWREDMEAAIQSLDDELPFPTLEQLLRIHTSELGWENTEALKKTMQKDGFVDVQVTEMAEKSILADVEEYMLMHSAVMGLIMRFWTLEQRESWETKASESIEKYMRLKYGSRPIPWTWEALLATAQTPA</sequence>
<organism evidence="2 3">
    <name type="scientific">Rhinocladiella mackenziei CBS 650.93</name>
    <dbReference type="NCBI Taxonomy" id="1442369"/>
    <lineage>
        <taxon>Eukaryota</taxon>
        <taxon>Fungi</taxon>
        <taxon>Dikarya</taxon>
        <taxon>Ascomycota</taxon>
        <taxon>Pezizomycotina</taxon>
        <taxon>Eurotiomycetes</taxon>
        <taxon>Chaetothyriomycetidae</taxon>
        <taxon>Chaetothyriales</taxon>
        <taxon>Herpotrichiellaceae</taxon>
        <taxon>Rhinocladiella</taxon>
    </lineage>
</organism>
<protein>
    <recommendedName>
        <fullName evidence="1">Methyltransferase domain-containing protein</fullName>
    </recommendedName>
</protein>
<dbReference type="Gene3D" id="3.40.50.150">
    <property type="entry name" value="Vaccinia Virus protein VP39"/>
    <property type="match status" value="1"/>
</dbReference>
<keyword evidence="3" id="KW-1185">Reference proteome</keyword>
<dbReference type="Pfam" id="PF13649">
    <property type="entry name" value="Methyltransf_25"/>
    <property type="match status" value="1"/>
</dbReference>
<feature type="domain" description="Methyltransferase" evidence="1">
    <location>
        <begin position="52"/>
        <end position="113"/>
    </location>
</feature>
<dbReference type="VEuPathDB" id="FungiDB:Z518_04627"/>
<evidence type="ECO:0000313" key="3">
    <source>
        <dbReference type="Proteomes" id="UP000053617"/>
    </source>
</evidence>
<dbReference type="SUPFAM" id="SSF53335">
    <property type="entry name" value="S-adenosyl-L-methionine-dependent methyltransferases"/>
    <property type="match status" value="1"/>
</dbReference>
<dbReference type="OrthoDB" id="66144at2759"/>
<dbReference type="HOGENOM" id="CLU_065416_0_0_1"/>
<dbReference type="STRING" id="1442369.A0A0D2IU01"/>
<dbReference type="InterPro" id="IPR041698">
    <property type="entry name" value="Methyltransf_25"/>
</dbReference>
<dbReference type="Proteomes" id="UP000053617">
    <property type="component" value="Unassembled WGS sequence"/>
</dbReference>
<reference evidence="2 3" key="1">
    <citation type="submission" date="2015-01" db="EMBL/GenBank/DDBJ databases">
        <title>The Genome Sequence of Rhinocladiella mackenzie CBS 650.93.</title>
        <authorList>
            <consortium name="The Broad Institute Genomics Platform"/>
            <person name="Cuomo C."/>
            <person name="de Hoog S."/>
            <person name="Gorbushina A."/>
            <person name="Stielow B."/>
            <person name="Teixiera M."/>
            <person name="Abouelleil A."/>
            <person name="Chapman S.B."/>
            <person name="Priest M."/>
            <person name="Young S.K."/>
            <person name="Wortman J."/>
            <person name="Nusbaum C."/>
            <person name="Birren B."/>
        </authorList>
    </citation>
    <scope>NUCLEOTIDE SEQUENCE [LARGE SCALE GENOMIC DNA]</scope>
    <source>
        <strain evidence="2 3">CBS 650.93</strain>
    </source>
</reference>
<accession>A0A0D2IU01</accession>
<dbReference type="InterPro" id="IPR029063">
    <property type="entry name" value="SAM-dependent_MTases_sf"/>
</dbReference>